<dbReference type="RefSeq" id="WP_163457378.1">
    <property type="nucleotide sequence ID" value="NZ_JAAGOH010000010.1"/>
</dbReference>
<comment type="caution">
    <text evidence="3">The sequence shown here is derived from an EMBL/GenBank/DDBJ whole genome shotgun (WGS) entry which is preliminary data.</text>
</comment>
<dbReference type="EMBL" id="JAAGOH010000010">
    <property type="protein sequence ID" value="NDY91521.1"/>
    <property type="molecule type" value="Genomic_DNA"/>
</dbReference>
<dbReference type="Pfam" id="PF00990">
    <property type="entry name" value="GGDEF"/>
    <property type="match status" value="1"/>
</dbReference>
<dbReference type="SUPFAM" id="SSF55073">
    <property type="entry name" value="Nucleotide cyclase"/>
    <property type="match status" value="1"/>
</dbReference>
<dbReference type="SMART" id="SM00267">
    <property type="entry name" value="GGDEF"/>
    <property type="match status" value="1"/>
</dbReference>
<protein>
    <recommendedName>
        <fullName evidence="1">diguanylate cyclase</fullName>
        <ecNumber evidence="1">2.7.7.65</ecNumber>
    </recommendedName>
</protein>
<evidence type="ECO:0000313" key="4">
    <source>
        <dbReference type="Proteomes" id="UP000484255"/>
    </source>
</evidence>
<dbReference type="GO" id="GO:1902201">
    <property type="term" value="P:negative regulation of bacterial-type flagellum-dependent cell motility"/>
    <property type="evidence" value="ECO:0007669"/>
    <property type="project" value="TreeGrafter"/>
</dbReference>
<gene>
    <name evidence="3" type="ORF">G3A44_10015</name>
</gene>
<organism evidence="3 4">
    <name type="scientific">Ideonella livida</name>
    <dbReference type="NCBI Taxonomy" id="2707176"/>
    <lineage>
        <taxon>Bacteria</taxon>
        <taxon>Pseudomonadati</taxon>
        <taxon>Pseudomonadota</taxon>
        <taxon>Betaproteobacteria</taxon>
        <taxon>Burkholderiales</taxon>
        <taxon>Sphaerotilaceae</taxon>
        <taxon>Ideonella</taxon>
    </lineage>
</organism>
<dbReference type="CDD" id="cd01949">
    <property type="entry name" value="GGDEF"/>
    <property type="match status" value="1"/>
</dbReference>
<dbReference type="PANTHER" id="PTHR45138:SF24">
    <property type="entry name" value="DIGUANYLATE CYCLASE DGCC-RELATED"/>
    <property type="match status" value="1"/>
</dbReference>
<dbReference type="GO" id="GO:0005886">
    <property type="term" value="C:plasma membrane"/>
    <property type="evidence" value="ECO:0007669"/>
    <property type="project" value="TreeGrafter"/>
</dbReference>
<dbReference type="GO" id="GO:0043709">
    <property type="term" value="P:cell adhesion involved in single-species biofilm formation"/>
    <property type="evidence" value="ECO:0007669"/>
    <property type="project" value="TreeGrafter"/>
</dbReference>
<proteinExistence type="predicted"/>
<feature type="domain" description="GGDEF" evidence="2">
    <location>
        <begin position="85"/>
        <end position="220"/>
    </location>
</feature>
<name>A0A7C9TIT1_9BURK</name>
<keyword evidence="4" id="KW-1185">Reference proteome</keyword>
<dbReference type="PANTHER" id="PTHR45138">
    <property type="entry name" value="REGULATORY COMPONENTS OF SENSORY TRANSDUCTION SYSTEM"/>
    <property type="match status" value="1"/>
</dbReference>
<dbReference type="InterPro" id="IPR029787">
    <property type="entry name" value="Nucleotide_cyclase"/>
</dbReference>
<dbReference type="InterPro" id="IPR043128">
    <property type="entry name" value="Rev_trsase/Diguanyl_cyclase"/>
</dbReference>
<dbReference type="EC" id="2.7.7.65" evidence="1"/>
<dbReference type="InterPro" id="IPR050469">
    <property type="entry name" value="Diguanylate_Cyclase"/>
</dbReference>
<sequence>MNLSAVRRHFPPEPPALQVEAALQLLRQAGHAAPPGAPGSQAWLQGLVDALCELSSRDVLTGLANRRGLESALLRELDRVARTGEPALLLLLDVDDHPRVQQLHGRAVAEQALQTVGRDIAAQLRPMDLAARLEGQCFAVLLPNCAPGFGQEVADGLCARVAALDLPGLAGRRLGLTASVGGAFAGPARHADPAAWLGRAGLQLDRARLDGGHRACLETTAHSTVSADEKDLLFTPVGAMADEPGPRAARP</sequence>
<dbReference type="AlphaFoldDB" id="A0A7C9TIT1"/>
<dbReference type="NCBIfam" id="TIGR00254">
    <property type="entry name" value="GGDEF"/>
    <property type="match status" value="1"/>
</dbReference>
<dbReference type="PROSITE" id="PS50887">
    <property type="entry name" value="GGDEF"/>
    <property type="match status" value="1"/>
</dbReference>
<accession>A0A7C9TIT1</accession>
<evidence type="ECO:0000259" key="2">
    <source>
        <dbReference type="PROSITE" id="PS50887"/>
    </source>
</evidence>
<reference evidence="3 4" key="1">
    <citation type="submission" date="2020-02" db="EMBL/GenBank/DDBJ databases">
        <title>Ideonella bacterium strain TBM-1.</title>
        <authorList>
            <person name="Chen W.-M."/>
        </authorList>
    </citation>
    <scope>NUCLEOTIDE SEQUENCE [LARGE SCALE GENOMIC DNA]</scope>
    <source>
        <strain evidence="3 4">TBM-1</strain>
    </source>
</reference>
<dbReference type="Gene3D" id="3.30.70.270">
    <property type="match status" value="1"/>
</dbReference>
<evidence type="ECO:0000256" key="1">
    <source>
        <dbReference type="ARBA" id="ARBA00012528"/>
    </source>
</evidence>
<dbReference type="GO" id="GO:0052621">
    <property type="term" value="F:diguanylate cyclase activity"/>
    <property type="evidence" value="ECO:0007669"/>
    <property type="project" value="UniProtKB-EC"/>
</dbReference>
<dbReference type="InterPro" id="IPR000160">
    <property type="entry name" value="GGDEF_dom"/>
</dbReference>
<evidence type="ECO:0000313" key="3">
    <source>
        <dbReference type="EMBL" id="NDY91521.1"/>
    </source>
</evidence>
<dbReference type="Proteomes" id="UP000484255">
    <property type="component" value="Unassembled WGS sequence"/>
</dbReference>